<feature type="compositionally biased region" description="Polar residues" evidence="2">
    <location>
        <begin position="19"/>
        <end position="44"/>
    </location>
</feature>
<keyword evidence="6" id="KW-1185">Reference proteome</keyword>
<comment type="caution">
    <text evidence="5">The sequence shown here is derived from an EMBL/GenBank/DDBJ whole genome shotgun (WGS) entry which is preliminary data.</text>
</comment>
<feature type="compositionally biased region" description="Low complexity" evidence="2">
    <location>
        <begin position="334"/>
        <end position="365"/>
    </location>
</feature>
<evidence type="ECO:0000259" key="4">
    <source>
        <dbReference type="PROSITE" id="PS51061"/>
    </source>
</evidence>
<feature type="compositionally biased region" description="Low complexity" evidence="2">
    <location>
        <begin position="536"/>
        <end position="568"/>
    </location>
</feature>
<feature type="compositionally biased region" description="Low complexity" evidence="2">
    <location>
        <begin position="478"/>
        <end position="489"/>
    </location>
</feature>
<feature type="region of interest" description="Disordered" evidence="2">
    <location>
        <begin position="109"/>
        <end position="129"/>
    </location>
</feature>
<dbReference type="AlphaFoldDB" id="A0A9W7XLF3"/>
<dbReference type="SMART" id="SM00360">
    <property type="entry name" value="RRM"/>
    <property type="match status" value="1"/>
</dbReference>
<dbReference type="InterPro" id="IPR035979">
    <property type="entry name" value="RBD_domain_sf"/>
</dbReference>
<dbReference type="InterPro" id="IPR012677">
    <property type="entry name" value="Nucleotide-bd_a/b_plait_sf"/>
</dbReference>
<organism evidence="5 6">
    <name type="scientific">Coemansia asiatica</name>
    <dbReference type="NCBI Taxonomy" id="1052880"/>
    <lineage>
        <taxon>Eukaryota</taxon>
        <taxon>Fungi</taxon>
        <taxon>Fungi incertae sedis</taxon>
        <taxon>Zoopagomycota</taxon>
        <taxon>Kickxellomycotina</taxon>
        <taxon>Kickxellomycetes</taxon>
        <taxon>Kickxellales</taxon>
        <taxon>Kickxellaceae</taxon>
        <taxon>Coemansia</taxon>
    </lineage>
</organism>
<evidence type="ECO:0000256" key="1">
    <source>
        <dbReference type="PROSITE-ProRule" id="PRU00176"/>
    </source>
</evidence>
<feature type="compositionally biased region" description="Low complexity" evidence="2">
    <location>
        <begin position="695"/>
        <end position="704"/>
    </location>
</feature>
<feature type="region of interest" description="Disordered" evidence="2">
    <location>
        <begin position="456"/>
        <end position="586"/>
    </location>
</feature>
<feature type="compositionally biased region" description="Basic and acidic residues" evidence="2">
    <location>
        <begin position="1"/>
        <end position="17"/>
    </location>
</feature>
<gene>
    <name evidence="5" type="primary">PIN4_1</name>
    <name evidence="5" type="ORF">LPJ64_002772</name>
</gene>
<dbReference type="InterPro" id="IPR001374">
    <property type="entry name" value="R3H_dom"/>
</dbReference>
<feature type="compositionally biased region" description="Polar residues" evidence="2">
    <location>
        <begin position="366"/>
        <end position="376"/>
    </location>
</feature>
<dbReference type="PROSITE" id="PS50102">
    <property type="entry name" value="RRM"/>
    <property type="match status" value="1"/>
</dbReference>
<keyword evidence="1" id="KW-0694">RNA-binding</keyword>
<dbReference type="InterPro" id="IPR036867">
    <property type="entry name" value="R3H_dom_sf"/>
</dbReference>
<dbReference type="InterPro" id="IPR000504">
    <property type="entry name" value="RRM_dom"/>
</dbReference>
<proteinExistence type="predicted"/>
<feature type="domain" description="RRM" evidence="3">
    <location>
        <begin position="182"/>
        <end position="260"/>
    </location>
</feature>
<accession>A0A9W7XLF3</accession>
<feature type="region of interest" description="Disordered" evidence="2">
    <location>
        <begin position="670"/>
        <end position="724"/>
    </location>
</feature>
<feature type="compositionally biased region" description="Low complexity" evidence="2">
    <location>
        <begin position="715"/>
        <end position="724"/>
    </location>
</feature>
<evidence type="ECO:0000313" key="5">
    <source>
        <dbReference type="EMBL" id="KAJ1645655.1"/>
    </source>
</evidence>
<dbReference type="GO" id="GO:0016853">
    <property type="term" value="F:isomerase activity"/>
    <property type="evidence" value="ECO:0007669"/>
    <property type="project" value="UniProtKB-KW"/>
</dbReference>
<dbReference type="EMBL" id="JANBOH010000095">
    <property type="protein sequence ID" value="KAJ1645655.1"/>
    <property type="molecule type" value="Genomic_DNA"/>
</dbReference>
<protein>
    <submittedName>
        <fullName evidence="5">Peptidyl-prolyl cis-trans isomerase pin4</fullName>
    </submittedName>
</protein>
<evidence type="ECO:0000259" key="3">
    <source>
        <dbReference type="PROSITE" id="PS50102"/>
    </source>
</evidence>
<name>A0A9W7XLF3_9FUNG</name>
<dbReference type="SUPFAM" id="SSF54928">
    <property type="entry name" value="RNA-binding domain, RBD"/>
    <property type="match status" value="1"/>
</dbReference>
<sequence>MSKSYEETLRKLERAHISEATTGASSPSLTSTVSATSPIQSSGDVLSKEPSVPPTAAPGTSMPASATAIGAGNVSSPLTADMTKTDSETLGKSRARRAVQSMYGAPPGYNASMSIGGGRDSMGRGRVSSGRQRNSIMVPDHLQAAMYPQNIVPTTPLQAPMTRLTGAEYALMANMPDDAIPNAIVVKNINFAIKREDLLETMADLGLPIPYAFNYHYDGGVFRGLAFGNFRTPEEAARVIVGLNGVSLLGRPLKVEYKKALPGMAPPPHPNTIAMMNSSAASIQALSETPHSESGFGPALSAGQQQQQQQQHYDQPIPRPRRNQNGENSERPKSMMVLPSSMSVPDQQSRSHQQQHKQQQQQQQQLNAASNDDTGSMINLDDEETRLLYDVVSQFRHDKLLAELSFPSALSTKHRQLVMLIAERFGLNHETKSGDDGRYIRVYKGLETLLEGTEVRRRSVASPNPASLGSNGGHGAQRYSSNSRSRPSSMLYPDTMTMGGVASPPPQSMQRMGAYQSPHQGYHQDPNRGRSYTHSQGVAAQFGQQQQQQIQQQQQQQQQQQMSAGAQQFPRTNDMPGRISGNYGGYPSRLYQDSVVVPVRQPRGPEMSQNFVARQQMHQQEERQIQRQTQLKVLQQNRQRRLSASADDGALLGSVVTSLKEATSPSFKIEKPVSRAIPIVKPPSENEAENVTHGSSSSSSSSVSPASQATFSNGQTETQQQQQQ</sequence>
<dbReference type="Gene3D" id="3.30.1370.50">
    <property type="entry name" value="R3H-like domain"/>
    <property type="match status" value="1"/>
</dbReference>
<evidence type="ECO:0000313" key="6">
    <source>
        <dbReference type="Proteomes" id="UP001145021"/>
    </source>
</evidence>
<keyword evidence="5" id="KW-0413">Isomerase</keyword>
<evidence type="ECO:0000256" key="2">
    <source>
        <dbReference type="SAM" id="MobiDB-lite"/>
    </source>
</evidence>
<dbReference type="Gene3D" id="3.30.70.330">
    <property type="match status" value="1"/>
</dbReference>
<reference evidence="5" key="1">
    <citation type="submission" date="2022-07" db="EMBL/GenBank/DDBJ databases">
        <title>Phylogenomic reconstructions and comparative analyses of Kickxellomycotina fungi.</title>
        <authorList>
            <person name="Reynolds N.K."/>
            <person name="Stajich J.E."/>
            <person name="Barry K."/>
            <person name="Grigoriev I.V."/>
            <person name="Crous P."/>
            <person name="Smith M.E."/>
        </authorList>
    </citation>
    <scope>NUCLEOTIDE SEQUENCE</scope>
    <source>
        <strain evidence="5">NBRC 105413</strain>
    </source>
</reference>
<feature type="region of interest" description="Disordered" evidence="2">
    <location>
        <begin position="1"/>
        <end position="94"/>
    </location>
</feature>
<dbReference type="PROSITE" id="PS51061">
    <property type="entry name" value="R3H"/>
    <property type="match status" value="1"/>
</dbReference>
<dbReference type="Proteomes" id="UP001145021">
    <property type="component" value="Unassembled WGS sequence"/>
</dbReference>
<feature type="domain" description="R3H" evidence="4">
    <location>
        <begin position="382"/>
        <end position="446"/>
    </location>
</feature>
<feature type="compositionally biased region" description="Polar residues" evidence="2">
    <location>
        <begin position="705"/>
        <end position="714"/>
    </location>
</feature>
<dbReference type="GO" id="GO:0003723">
    <property type="term" value="F:RNA binding"/>
    <property type="evidence" value="ECO:0007669"/>
    <property type="project" value="UniProtKB-UniRule"/>
</dbReference>
<feature type="region of interest" description="Disordered" evidence="2">
    <location>
        <begin position="285"/>
        <end position="376"/>
    </location>
</feature>